<comment type="subcellular location">
    <subcellularLocation>
        <location evidence="1">Cell outer membrane</location>
        <topology evidence="1">Multi-pass membrane protein</topology>
    </subcellularLocation>
</comment>
<dbReference type="GO" id="GO:0009279">
    <property type="term" value="C:cell outer membrane"/>
    <property type="evidence" value="ECO:0007669"/>
    <property type="project" value="UniProtKB-SubCell"/>
</dbReference>
<dbReference type="Pfam" id="PF13609">
    <property type="entry name" value="Porin_4"/>
    <property type="match status" value="1"/>
</dbReference>
<evidence type="ECO:0000256" key="6">
    <source>
        <dbReference type="ARBA" id="ARBA00022729"/>
    </source>
</evidence>
<reference evidence="13 14" key="1">
    <citation type="submission" date="2016-01" db="EMBL/GenBank/DDBJ databases">
        <authorList>
            <person name="Oliw E.H."/>
        </authorList>
    </citation>
    <scope>NUCLEOTIDE SEQUENCE [LARGE SCALE GENOMIC DNA]</scope>
    <source>
        <strain evidence="13">LMG 27134</strain>
    </source>
</reference>
<proteinExistence type="predicted"/>
<dbReference type="GO" id="GO:0046930">
    <property type="term" value="C:pore complex"/>
    <property type="evidence" value="ECO:0007669"/>
    <property type="project" value="UniProtKB-KW"/>
</dbReference>
<dbReference type="PANTHER" id="PTHR34501">
    <property type="entry name" value="PROTEIN YDDL-RELATED"/>
    <property type="match status" value="1"/>
</dbReference>
<dbReference type="InterPro" id="IPR002299">
    <property type="entry name" value="Porin_Neis"/>
</dbReference>
<comment type="subunit">
    <text evidence="2">Homotrimer.</text>
</comment>
<keyword evidence="9" id="KW-0472">Membrane</keyword>
<dbReference type="PRINTS" id="PR00184">
    <property type="entry name" value="NEISSPPORIN"/>
</dbReference>
<keyword evidence="10" id="KW-0998">Cell outer membrane</keyword>
<keyword evidence="4" id="KW-1134">Transmembrane beta strand</keyword>
<dbReference type="CDD" id="cd00342">
    <property type="entry name" value="gram_neg_porins"/>
    <property type="match status" value="1"/>
</dbReference>
<evidence type="ECO:0000313" key="14">
    <source>
        <dbReference type="Proteomes" id="UP000054683"/>
    </source>
</evidence>
<name>A0A158FQ61_9BURK</name>
<evidence type="ECO:0000256" key="4">
    <source>
        <dbReference type="ARBA" id="ARBA00022452"/>
    </source>
</evidence>
<dbReference type="InterPro" id="IPR050298">
    <property type="entry name" value="Gram-neg_bact_OMP"/>
</dbReference>
<dbReference type="PRINTS" id="PR00182">
    <property type="entry name" value="ECOLNEIPORIN"/>
</dbReference>
<accession>A0A158FQ61</accession>
<evidence type="ECO:0000256" key="5">
    <source>
        <dbReference type="ARBA" id="ARBA00022692"/>
    </source>
</evidence>
<evidence type="ECO:0000256" key="3">
    <source>
        <dbReference type="ARBA" id="ARBA00022448"/>
    </source>
</evidence>
<feature type="signal peptide" evidence="11">
    <location>
        <begin position="1"/>
        <end position="22"/>
    </location>
</feature>
<evidence type="ECO:0000256" key="11">
    <source>
        <dbReference type="SAM" id="SignalP"/>
    </source>
</evidence>
<dbReference type="SUPFAM" id="SSF56935">
    <property type="entry name" value="Porins"/>
    <property type="match status" value="1"/>
</dbReference>
<dbReference type="Gene3D" id="2.40.160.10">
    <property type="entry name" value="Porin"/>
    <property type="match status" value="1"/>
</dbReference>
<dbReference type="Proteomes" id="UP000054683">
    <property type="component" value="Unassembled WGS sequence"/>
</dbReference>
<evidence type="ECO:0000256" key="2">
    <source>
        <dbReference type="ARBA" id="ARBA00011233"/>
    </source>
</evidence>
<gene>
    <name evidence="13" type="ORF">AWB69_01469</name>
</gene>
<organism evidence="13 14">
    <name type="scientific">Caballeronia udeis</name>
    <dbReference type="NCBI Taxonomy" id="1232866"/>
    <lineage>
        <taxon>Bacteria</taxon>
        <taxon>Pseudomonadati</taxon>
        <taxon>Pseudomonadota</taxon>
        <taxon>Betaproteobacteria</taxon>
        <taxon>Burkholderiales</taxon>
        <taxon>Burkholderiaceae</taxon>
        <taxon>Caballeronia</taxon>
    </lineage>
</organism>
<evidence type="ECO:0000313" key="13">
    <source>
        <dbReference type="EMBL" id="SAL21773.1"/>
    </source>
</evidence>
<evidence type="ECO:0000256" key="1">
    <source>
        <dbReference type="ARBA" id="ARBA00004571"/>
    </source>
</evidence>
<dbReference type="EMBL" id="FCOK02000006">
    <property type="protein sequence ID" value="SAL21773.1"/>
    <property type="molecule type" value="Genomic_DNA"/>
</dbReference>
<feature type="domain" description="Porin" evidence="12">
    <location>
        <begin position="12"/>
        <end position="346"/>
    </location>
</feature>
<evidence type="ECO:0000259" key="12">
    <source>
        <dbReference type="Pfam" id="PF13609"/>
    </source>
</evidence>
<evidence type="ECO:0000256" key="8">
    <source>
        <dbReference type="ARBA" id="ARBA00023114"/>
    </source>
</evidence>
<dbReference type="GO" id="GO:0034220">
    <property type="term" value="P:monoatomic ion transmembrane transport"/>
    <property type="evidence" value="ECO:0007669"/>
    <property type="project" value="InterPro"/>
</dbReference>
<sequence length="384" mass="40078">MKKSALSVISLALLGVAGGVRAQSSVTLYGTIDAGVGYVKTSQGARWGFIDGTLSGDRWGLKGSEDLGGGMKAIFDLENGFDVGTGQLGQGGREFGRQAFVGLSGNSWGTLTLGRQYDPLVDMVQPLTADNYFGSIFATPGDVDNYDNSLRVSNAVKYVSPNYSGLQFEGLYAFSGLAGRTGQGYTYSGAITYNNGPLGIAAGYFLATNPSPTAGAFRDGWDPTSSSDAIFDGAINNGYATAKSLGIARAGIQYALGPVTVGGSYSNAQYKNDGDSTFTSTEKYNVGNAFVNYQATPAMLFAVGYSFEKASGNTSATYNQASLGADYSLSKRTDLYAVGAYQHASGTQLNPDGTTSPAQASIGSYGFNGTASQEMFILGMRHKF</sequence>
<dbReference type="InterPro" id="IPR033900">
    <property type="entry name" value="Gram_neg_porin_domain"/>
</dbReference>
<keyword evidence="8" id="KW-0626">Porin</keyword>
<dbReference type="InterPro" id="IPR001702">
    <property type="entry name" value="Porin_Gram-ve"/>
</dbReference>
<keyword evidence="7" id="KW-0406">Ion transport</keyword>
<evidence type="ECO:0000256" key="7">
    <source>
        <dbReference type="ARBA" id="ARBA00023065"/>
    </source>
</evidence>
<dbReference type="GO" id="GO:0015288">
    <property type="term" value="F:porin activity"/>
    <property type="evidence" value="ECO:0007669"/>
    <property type="project" value="UniProtKB-KW"/>
</dbReference>
<dbReference type="AlphaFoldDB" id="A0A158FQ61"/>
<keyword evidence="6 11" id="KW-0732">Signal</keyword>
<protein>
    <submittedName>
        <fullName evidence="13">Porin</fullName>
    </submittedName>
</protein>
<feature type="chain" id="PRO_5008501535" evidence="11">
    <location>
        <begin position="23"/>
        <end position="384"/>
    </location>
</feature>
<keyword evidence="3" id="KW-0813">Transport</keyword>
<dbReference type="PANTHER" id="PTHR34501:SF9">
    <property type="entry name" value="MAJOR OUTER MEMBRANE PROTEIN P.IA"/>
    <property type="match status" value="1"/>
</dbReference>
<keyword evidence="5" id="KW-0812">Transmembrane</keyword>
<dbReference type="OrthoDB" id="8982743at2"/>
<dbReference type="RefSeq" id="WP_062083687.1">
    <property type="nucleotide sequence ID" value="NZ_FCOK02000006.1"/>
</dbReference>
<evidence type="ECO:0000256" key="10">
    <source>
        <dbReference type="ARBA" id="ARBA00023237"/>
    </source>
</evidence>
<evidence type="ECO:0000256" key="9">
    <source>
        <dbReference type="ARBA" id="ARBA00023136"/>
    </source>
</evidence>
<dbReference type="InterPro" id="IPR023614">
    <property type="entry name" value="Porin_dom_sf"/>
</dbReference>